<reference evidence="2 3" key="1">
    <citation type="submission" date="2024-04" db="EMBL/GenBank/DDBJ databases">
        <title>genome sequences of Mucor flavus KT1a and Helicostylum pulchrum KT1b strains isolated from the surface of a dry-aged beef.</title>
        <authorList>
            <person name="Toyotome T."/>
            <person name="Hosono M."/>
            <person name="Torimaru M."/>
            <person name="Fukuda K."/>
            <person name="Mikami N."/>
        </authorList>
    </citation>
    <scope>NUCLEOTIDE SEQUENCE [LARGE SCALE GENOMIC DNA]</scope>
    <source>
        <strain evidence="2 3">KT1a</strain>
    </source>
</reference>
<feature type="compositionally biased region" description="Basic and acidic residues" evidence="1">
    <location>
        <begin position="510"/>
        <end position="519"/>
    </location>
</feature>
<name>A0ABP9ZCF3_9FUNG</name>
<protein>
    <submittedName>
        <fullName evidence="2">Uncharacterized protein</fullName>
    </submittedName>
</protein>
<gene>
    <name evidence="2" type="ORF">MFLAVUS_010326</name>
</gene>
<feature type="region of interest" description="Disordered" evidence="1">
    <location>
        <begin position="383"/>
        <end position="486"/>
    </location>
</feature>
<organism evidence="2 3">
    <name type="scientific">Mucor flavus</name>
    <dbReference type="NCBI Taxonomy" id="439312"/>
    <lineage>
        <taxon>Eukaryota</taxon>
        <taxon>Fungi</taxon>
        <taxon>Fungi incertae sedis</taxon>
        <taxon>Mucoromycota</taxon>
        <taxon>Mucoromycotina</taxon>
        <taxon>Mucoromycetes</taxon>
        <taxon>Mucorales</taxon>
        <taxon>Mucorineae</taxon>
        <taxon>Mucoraceae</taxon>
        <taxon>Mucor</taxon>
    </lineage>
</organism>
<proteinExistence type="predicted"/>
<accession>A0ABP9ZCF3</accession>
<evidence type="ECO:0000313" key="3">
    <source>
        <dbReference type="Proteomes" id="UP001473302"/>
    </source>
</evidence>
<evidence type="ECO:0000313" key="2">
    <source>
        <dbReference type="EMBL" id="GAA5816793.1"/>
    </source>
</evidence>
<keyword evidence="3" id="KW-1185">Reference proteome</keyword>
<evidence type="ECO:0000256" key="1">
    <source>
        <dbReference type="SAM" id="MobiDB-lite"/>
    </source>
</evidence>
<dbReference type="EMBL" id="BAABUK010000035">
    <property type="protein sequence ID" value="GAA5816793.1"/>
    <property type="molecule type" value="Genomic_DNA"/>
</dbReference>
<comment type="caution">
    <text evidence="2">The sequence shown here is derived from an EMBL/GenBank/DDBJ whole genome shotgun (WGS) entry which is preliminary data.</text>
</comment>
<feature type="compositionally biased region" description="Low complexity" evidence="1">
    <location>
        <begin position="428"/>
        <end position="441"/>
    </location>
</feature>
<sequence length="637" mass="70384">MDFIELERIEPFEQPNANSRLDTFDNVTVFNKPTAFNQPSVLKKPSMLKSNAAASKALAFNSTAFQYQHSEVNGLFQKLRTKTCEPQPIPPQVIPLMAFTEQVKDYEAKFLNDGTLVDGLTMKALMKPFSNLDPSAGKNPKYCKILFLFRLFQRIINQNMNYDAAVVCCDRQSEQLVYKGLDSAGLNVRTMSSMFKKNTFGVMLKIRKDIKDRRDVTTGCYRPITRNIVDAVFVYDSACGINVENVWSLLQGVRFDHPTLFYLACMDTAEIRIHTYNRSLHNTKVPIHWDTKVCDLDHDLQQMLLLQPNRLPEYIAAIAWNDHLSQIVFNWIADKKNILYEFKFPTKGGLYNEISTFLLHHPAEASNLPALYIDVKAILASLPPPTRDTRSDAAAKAAKDVRPRVRDERSSSSSSSIRPDNTVMPVGKSAIPSVKASSSSPLRLDFSAAETTTPPPVGNTPSRRSPPGAATPSHGVSSKPPAAPAGIHPERMAMIEGNVSLPSTSGVGTNERKRGRGPEDDYISAKRGKIPANANKAPIMKDVQGSNAVVDTVMKDARGSKATTIDTAMEEIDDTLKNTEIVAVPNDDTPGSSSPGSSKPDEPKESGSLATDFADSFNAFFKNALQKFEDEILNIKF</sequence>
<feature type="compositionally biased region" description="Basic and acidic residues" evidence="1">
    <location>
        <begin position="387"/>
        <end position="410"/>
    </location>
</feature>
<feature type="region of interest" description="Disordered" evidence="1">
    <location>
        <begin position="500"/>
        <end position="524"/>
    </location>
</feature>
<feature type="region of interest" description="Disordered" evidence="1">
    <location>
        <begin position="577"/>
        <end position="609"/>
    </location>
</feature>
<dbReference type="Proteomes" id="UP001473302">
    <property type="component" value="Unassembled WGS sequence"/>
</dbReference>